<comment type="caution">
    <text evidence="1">The sequence shown here is derived from an EMBL/GenBank/DDBJ whole genome shotgun (WGS) entry which is preliminary data.</text>
</comment>
<accession>A0ABQ4X8F8</accession>
<keyword evidence="2" id="KW-1185">Reference proteome</keyword>
<organism evidence="1 2">
    <name type="scientific">Tanacetum coccineum</name>
    <dbReference type="NCBI Taxonomy" id="301880"/>
    <lineage>
        <taxon>Eukaryota</taxon>
        <taxon>Viridiplantae</taxon>
        <taxon>Streptophyta</taxon>
        <taxon>Embryophyta</taxon>
        <taxon>Tracheophyta</taxon>
        <taxon>Spermatophyta</taxon>
        <taxon>Magnoliopsida</taxon>
        <taxon>eudicotyledons</taxon>
        <taxon>Gunneridae</taxon>
        <taxon>Pentapetalae</taxon>
        <taxon>asterids</taxon>
        <taxon>campanulids</taxon>
        <taxon>Asterales</taxon>
        <taxon>Asteraceae</taxon>
        <taxon>Asteroideae</taxon>
        <taxon>Anthemideae</taxon>
        <taxon>Anthemidinae</taxon>
        <taxon>Tanacetum</taxon>
    </lineage>
</organism>
<evidence type="ECO:0000313" key="2">
    <source>
        <dbReference type="Proteomes" id="UP001151760"/>
    </source>
</evidence>
<reference evidence="1" key="2">
    <citation type="submission" date="2022-01" db="EMBL/GenBank/DDBJ databases">
        <authorList>
            <person name="Yamashiro T."/>
            <person name="Shiraishi A."/>
            <person name="Satake H."/>
            <person name="Nakayama K."/>
        </authorList>
    </citation>
    <scope>NUCLEOTIDE SEQUENCE</scope>
</reference>
<reference evidence="1" key="1">
    <citation type="journal article" date="2022" name="Int. J. Mol. Sci.">
        <title>Draft Genome of Tanacetum Coccineum: Genomic Comparison of Closely Related Tanacetum-Family Plants.</title>
        <authorList>
            <person name="Yamashiro T."/>
            <person name="Shiraishi A."/>
            <person name="Nakayama K."/>
            <person name="Satake H."/>
        </authorList>
    </citation>
    <scope>NUCLEOTIDE SEQUENCE</scope>
</reference>
<name>A0ABQ4X8F8_9ASTR</name>
<proteinExistence type="predicted"/>
<dbReference type="EMBL" id="BQNB010009281">
    <property type="protein sequence ID" value="GJS61310.1"/>
    <property type="molecule type" value="Genomic_DNA"/>
</dbReference>
<gene>
    <name evidence="1" type="ORF">Tco_0656094</name>
</gene>
<protein>
    <submittedName>
        <fullName evidence="1">Uncharacterized protein</fullName>
    </submittedName>
</protein>
<dbReference type="Proteomes" id="UP001151760">
    <property type="component" value="Unassembled WGS sequence"/>
</dbReference>
<evidence type="ECO:0000313" key="1">
    <source>
        <dbReference type="EMBL" id="GJS61310.1"/>
    </source>
</evidence>
<sequence length="92" mass="10505">MKICRLKSERLVKYLIHSYCVVCLSRSVKRTALVQQQNPVKEIPFKVLPDQGSFPDGCSFYVHDESRLKAYANPYDLLHDESSNLSKSSANL</sequence>